<dbReference type="Pfam" id="PF02770">
    <property type="entry name" value="Acyl-CoA_dh_M"/>
    <property type="match status" value="1"/>
</dbReference>
<dbReference type="InterPro" id="IPR009075">
    <property type="entry name" value="AcylCo_DH/oxidase_C"/>
</dbReference>
<evidence type="ECO:0000256" key="5">
    <source>
        <dbReference type="ARBA" id="ARBA00022827"/>
    </source>
</evidence>
<dbReference type="GO" id="GO:0070991">
    <property type="term" value="F:medium-chain fatty acyl-CoA dehydrogenase activity"/>
    <property type="evidence" value="ECO:0007669"/>
    <property type="project" value="UniProtKB-EC"/>
</dbReference>
<dbReference type="InterPro" id="IPR006091">
    <property type="entry name" value="Acyl-CoA_Oxase/DH_mid-dom"/>
</dbReference>
<evidence type="ECO:0000256" key="4">
    <source>
        <dbReference type="ARBA" id="ARBA00022630"/>
    </source>
</evidence>
<keyword evidence="6 7" id="KW-0560">Oxidoreductase</keyword>
<dbReference type="InterPro" id="IPR046373">
    <property type="entry name" value="Acyl-CoA_Oxase/DH_mid-dom_sf"/>
</dbReference>
<dbReference type="InterPro" id="IPR009100">
    <property type="entry name" value="AcylCoA_DH/oxidase_NM_dom_sf"/>
</dbReference>
<gene>
    <name evidence="11" type="ORF">JOD17_000468</name>
</gene>
<dbReference type="InterPro" id="IPR037069">
    <property type="entry name" value="AcylCoA_DH/ox_N_sf"/>
</dbReference>
<proteinExistence type="inferred from homology"/>
<evidence type="ECO:0000256" key="2">
    <source>
        <dbReference type="ARBA" id="ARBA00009347"/>
    </source>
</evidence>
<dbReference type="EC" id="1.3.8.7" evidence="11"/>
<comment type="subunit">
    <text evidence="3">Homodimer.</text>
</comment>
<evidence type="ECO:0000256" key="1">
    <source>
        <dbReference type="ARBA" id="ARBA00001974"/>
    </source>
</evidence>
<dbReference type="Proteomes" id="UP000741863">
    <property type="component" value="Unassembled WGS sequence"/>
</dbReference>
<feature type="domain" description="Acyl-CoA dehydrogenase/oxidase C-terminal" evidence="8">
    <location>
        <begin position="246"/>
        <end position="395"/>
    </location>
</feature>
<dbReference type="PANTHER" id="PTHR48083">
    <property type="entry name" value="MEDIUM-CHAIN SPECIFIC ACYL-COA DEHYDROGENASE, MITOCHONDRIAL-RELATED"/>
    <property type="match status" value="1"/>
</dbReference>
<keyword evidence="5 7" id="KW-0274">FAD</keyword>
<organism evidence="11 12">
    <name type="scientific">Geomicrobium sediminis</name>
    <dbReference type="NCBI Taxonomy" id="1347788"/>
    <lineage>
        <taxon>Bacteria</taxon>
        <taxon>Bacillati</taxon>
        <taxon>Bacillota</taxon>
        <taxon>Bacilli</taxon>
        <taxon>Bacillales</taxon>
        <taxon>Geomicrobium</taxon>
    </lineage>
</organism>
<dbReference type="PANTHER" id="PTHR48083:SF13">
    <property type="entry name" value="ACYL-COA DEHYDROGENASE FAMILY MEMBER 11"/>
    <property type="match status" value="1"/>
</dbReference>
<dbReference type="Pfam" id="PF02771">
    <property type="entry name" value="Acyl-CoA_dh_N"/>
    <property type="match status" value="1"/>
</dbReference>
<dbReference type="Pfam" id="PF00441">
    <property type="entry name" value="Acyl-CoA_dh_1"/>
    <property type="match status" value="1"/>
</dbReference>
<reference evidence="11 12" key="1">
    <citation type="submission" date="2021-01" db="EMBL/GenBank/DDBJ databases">
        <title>Genomic Encyclopedia of Type Strains, Phase IV (KMG-IV): sequencing the most valuable type-strain genomes for metagenomic binning, comparative biology and taxonomic classification.</title>
        <authorList>
            <person name="Goeker M."/>
        </authorList>
    </citation>
    <scope>NUCLEOTIDE SEQUENCE [LARGE SCALE GENOMIC DNA]</scope>
    <source>
        <strain evidence="11 12">DSM 25540</strain>
    </source>
</reference>
<keyword evidence="12" id="KW-1185">Reference proteome</keyword>
<dbReference type="InterPro" id="IPR006089">
    <property type="entry name" value="Acyl-CoA_DH_CS"/>
</dbReference>
<evidence type="ECO:0000256" key="3">
    <source>
        <dbReference type="ARBA" id="ARBA00011738"/>
    </source>
</evidence>
<accession>A0ABS2P7T2</accession>
<dbReference type="RefSeq" id="WP_204695521.1">
    <property type="nucleotide sequence ID" value="NZ_JAFBEC010000001.1"/>
</dbReference>
<dbReference type="Gene3D" id="1.10.540.10">
    <property type="entry name" value="Acyl-CoA dehydrogenase/oxidase, N-terminal domain"/>
    <property type="match status" value="1"/>
</dbReference>
<sequence>MNFEYSDKVKRLQRDVSAFIDQHVVPNQKVFYEQLNAAPTRWSAPPIMEEMKEKAKSEGLWNLFLPESELGAGLTNVEYAPLCEIMGRTPLAPEVFNCAAPDTGNMETIVRYGTDEHKERWLKPLLNGEIRSAFAMTEPAVASSDATNIETHIIREGDEYVINGRKWWTSGVMDPRCEILIVMGKTDPNGPTHTSQSMVLVPRDTPGITVHRHLPVFGYDDAPHGHGEVEFNDVRVPVSNVLWEEGKGFAIAQGRLGPGRIHHCMRLIGLAERSLEYMCERTYERAPFGKTLAEQGVVGEWIADSRIEIEQARLLTLKAAHMMDTVGNKEGKKEIAMIKVVAPNMALKVIDRAIQTYGGAGVSDDFPLAKAWANARTLRLADGPDEVHRRAIARQELRPYRPKEVEVTKA</sequence>
<dbReference type="PROSITE" id="PS00073">
    <property type="entry name" value="ACYL_COA_DH_2"/>
    <property type="match status" value="1"/>
</dbReference>
<evidence type="ECO:0000256" key="6">
    <source>
        <dbReference type="ARBA" id="ARBA00023002"/>
    </source>
</evidence>
<evidence type="ECO:0000259" key="10">
    <source>
        <dbReference type="Pfam" id="PF02771"/>
    </source>
</evidence>
<dbReference type="Gene3D" id="1.20.140.10">
    <property type="entry name" value="Butyryl-CoA Dehydrogenase, subunit A, domain 3"/>
    <property type="match status" value="1"/>
</dbReference>
<feature type="domain" description="Acyl-CoA dehydrogenase/oxidase N-terminal" evidence="10">
    <location>
        <begin position="8"/>
        <end position="129"/>
    </location>
</feature>
<keyword evidence="4 7" id="KW-0285">Flavoprotein</keyword>
<evidence type="ECO:0000259" key="9">
    <source>
        <dbReference type="Pfam" id="PF02770"/>
    </source>
</evidence>
<dbReference type="Gene3D" id="2.40.110.10">
    <property type="entry name" value="Butyryl-CoA Dehydrogenase, subunit A, domain 2"/>
    <property type="match status" value="1"/>
</dbReference>
<comment type="similarity">
    <text evidence="2 7">Belongs to the acyl-CoA dehydrogenase family.</text>
</comment>
<dbReference type="SUPFAM" id="SSF56645">
    <property type="entry name" value="Acyl-CoA dehydrogenase NM domain-like"/>
    <property type="match status" value="1"/>
</dbReference>
<dbReference type="SUPFAM" id="SSF47203">
    <property type="entry name" value="Acyl-CoA dehydrogenase C-terminal domain-like"/>
    <property type="match status" value="1"/>
</dbReference>
<dbReference type="InterPro" id="IPR036250">
    <property type="entry name" value="AcylCo_DH-like_C"/>
</dbReference>
<evidence type="ECO:0000313" key="11">
    <source>
        <dbReference type="EMBL" id="MBM7631377.1"/>
    </source>
</evidence>
<dbReference type="InterPro" id="IPR013786">
    <property type="entry name" value="AcylCoA_DH/ox_N"/>
</dbReference>
<feature type="domain" description="Acyl-CoA oxidase/dehydrogenase middle" evidence="9">
    <location>
        <begin position="133"/>
        <end position="234"/>
    </location>
</feature>
<name>A0ABS2P7T2_9BACL</name>
<evidence type="ECO:0000256" key="7">
    <source>
        <dbReference type="RuleBase" id="RU362125"/>
    </source>
</evidence>
<comment type="caution">
    <text evidence="11">The sequence shown here is derived from an EMBL/GenBank/DDBJ whole genome shotgun (WGS) entry which is preliminary data.</text>
</comment>
<comment type="cofactor">
    <cofactor evidence="1 7">
        <name>FAD</name>
        <dbReference type="ChEBI" id="CHEBI:57692"/>
    </cofactor>
</comment>
<protein>
    <submittedName>
        <fullName evidence="11">Acyl-CoA dehydrogenase</fullName>
        <ecNumber evidence="11">1.3.8.7</ecNumber>
    </submittedName>
</protein>
<dbReference type="InterPro" id="IPR050741">
    <property type="entry name" value="Acyl-CoA_dehydrogenase"/>
</dbReference>
<evidence type="ECO:0000259" key="8">
    <source>
        <dbReference type="Pfam" id="PF00441"/>
    </source>
</evidence>
<dbReference type="EMBL" id="JAFBEC010000001">
    <property type="protein sequence ID" value="MBM7631377.1"/>
    <property type="molecule type" value="Genomic_DNA"/>
</dbReference>
<evidence type="ECO:0000313" key="12">
    <source>
        <dbReference type="Proteomes" id="UP000741863"/>
    </source>
</evidence>